<gene>
    <name evidence="1" type="primary">167</name>
    <name evidence="1" type="ORF">SEA_FAUST_167</name>
</gene>
<accession>A0A7G9UYZ0</accession>
<evidence type="ECO:0000313" key="2">
    <source>
        <dbReference type="Proteomes" id="UP000516151"/>
    </source>
</evidence>
<dbReference type="Proteomes" id="UP000516151">
    <property type="component" value="Segment"/>
</dbReference>
<dbReference type="EMBL" id="MT684598">
    <property type="protein sequence ID" value="QNN99245.1"/>
    <property type="molecule type" value="Genomic_DNA"/>
</dbReference>
<reference evidence="1 2" key="1">
    <citation type="submission" date="2020-06" db="EMBL/GenBank/DDBJ databases">
        <authorList>
            <person name="Arora M.N."/>
            <person name="Dalling M.T."/>
            <person name="Dawson S.P.M."/>
            <person name="Elia S.N."/>
            <person name="Burke B."/>
            <person name="Shaffer C.D."/>
            <person name="Weston-Hafer K.A."/>
            <person name="Garlena R.A."/>
            <person name="Russell D.A."/>
            <person name="Pope W.H."/>
            <person name="Jacobs-Sera D."/>
            <person name="Hatfull G.F."/>
        </authorList>
    </citation>
    <scope>NUCLEOTIDE SEQUENCE [LARGE SCALE GENOMIC DNA]</scope>
</reference>
<protein>
    <submittedName>
        <fullName evidence="1">Uncharacterized protein</fullName>
    </submittedName>
</protein>
<dbReference type="KEGG" id="vg:77927462"/>
<keyword evidence="2" id="KW-1185">Reference proteome</keyword>
<name>A0A7G9UYZ0_9CAUD</name>
<dbReference type="RefSeq" id="YP_010651752.1">
    <property type="nucleotide sequence ID" value="NC_070783.1"/>
</dbReference>
<organism evidence="1 2">
    <name type="scientific">Streptomyces phage Faust</name>
    <dbReference type="NCBI Taxonomy" id="2767565"/>
    <lineage>
        <taxon>Viruses</taxon>
        <taxon>Duplodnaviria</taxon>
        <taxon>Heunggongvirae</taxon>
        <taxon>Uroviricota</taxon>
        <taxon>Caudoviricetes</taxon>
        <taxon>Stanwilliamsviridae</taxon>
        <taxon>Loccivirinae</taxon>
        <taxon>Faustvirus</taxon>
        <taxon>Faustvirus faust</taxon>
    </lineage>
</organism>
<dbReference type="GeneID" id="77927462"/>
<sequence>MSHYTPEVQRIFKTMKSPYQGFIVDAVEYPDYLALRFYKPNVEEFSEPQKIALAEYLFKLRDAIRSEVNCHLEGVTNAPPSRRN</sequence>
<proteinExistence type="predicted"/>
<evidence type="ECO:0000313" key="1">
    <source>
        <dbReference type="EMBL" id="QNN99245.1"/>
    </source>
</evidence>